<accession>A0A9K3IJN1</accession>
<name>A0A9K3IJN1_HELAN</name>
<dbReference type="EMBL" id="MNCJ02000322">
    <property type="protein sequence ID" value="KAF5798174.1"/>
    <property type="molecule type" value="Genomic_DNA"/>
</dbReference>
<keyword evidence="1" id="KW-0472">Membrane</keyword>
<dbReference type="Gramene" id="mRNA:HanXRQr2_Chr07g0289721">
    <property type="protein sequence ID" value="CDS:HanXRQr2_Chr07g0289721.1"/>
    <property type="gene ID" value="HanXRQr2_Chr07g0289721"/>
</dbReference>
<reference evidence="2" key="1">
    <citation type="journal article" date="2017" name="Nature">
        <title>The sunflower genome provides insights into oil metabolism, flowering and Asterid evolution.</title>
        <authorList>
            <person name="Badouin H."/>
            <person name="Gouzy J."/>
            <person name="Grassa C.J."/>
            <person name="Murat F."/>
            <person name="Staton S.E."/>
            <person name="Cottret L."/>
            <person name="Lelandais-Briere C."/>
            <person name="Owens G.L."/>
            <person name="Carrere S."/>
            <person name="Mayjonade B."/>
            <person name="Legrand L."/>
            <person name="Gill N."/>
            <person name="Kane N.C."/>
            <person name="Bowers J.E."/>
            <person name="Hubner S."/>
            <person name="Bellec A."/>
            <person name="Berard A."/>
            <person name="Berges H."/>
            <person name="Blanchet N."/>
            <person name="Boniface M.C."/>
            <person name="Brunel D."/>
            <person name="Catrice O."/>
            <person name="Chaidir N."/>
            <person name="Claudel C."/>
            <person name="Donnadieu C."/>
            <person name="Faraut T."/>
            <person name="Fievet G."/>
            <person name="Helmstetter N."/>
            <person name="King M."/>
            <person name="Knapp S.J."/>
            <person name="Lai Z."/>
            <person name="Le Paslier M.C."/>
            <person name="Lippi Y."/>
            <person name="Lorenzon L."/>
            <person name="Mandel J.R."/>
            <person name="Marage G."/>
            <person name="Marchand G."/>
            <person name="Marquand E."/>
            <person name="Bret-Mestries E."/>
            <person name="Morien E."/>
            <person name="Nambeesan S."/>
            <person name="Nguyen T."/>
            <person name="Pegot-Espagnet P."/>
            <person name="Pouilly N."/>
            <person name="Raftis F."/>
            <person name="Sallet E."/>
            <person name="Schiex T."/>
            <person name="Thomas J."/>
            <person name="Vandecasteele C."/>
            <person name="Vares D."/>
            <person name="Vear F."/>
            <person name="Vautrin S."/>
            <person name="Crespi M."/>
            <person name="Mangin B."/>
            <person name="Burke J.M."/>
            <person name="Salse J."/>
            <person name="Munos S."/>
            <person name="Vincourt P."/>
            <person name="Rieseberg L.H."/>
            <person name="Langlade N.B."/>
        </authorList>
    </citation>
    <scope>NUCLEOTIDE SEQUENCE</scope>
    <source>
        <tissue evidence="2">Leaves</tissue>
    </source>
</reference>
<evidence type="ECO:0000313" key="2">
    <source>
        <dbReference type="EMBL" id="KAF5798174.1"/>
    </source>
</evidence>
<protein>
    <submittedName>
        <fullName evidence="2">Uncharacterized protein</fullName>
    </submittedName>
</protein>
<feature type="transmembrane region" description="Helical" evidence="1">
    <location>
        <begin position="53"/>
        <end position="75"/>
    </location>
</feature>
<gene>
    <name evidence="2" type="ORF">HanXRQr2_Chr07g0289721</name>
</gene>
<keyword evidence="1" id="KW-0812">Transmembrane</keyword>
<proteinExistence type="predicted"/>
<comment type="caution">
    <text evidence="2">The sequence shown here is derived from an EMBL/GenBank/DDBJ whole genome shotgun (WGS) entry which is preliminary data.</text>
</comment>
<evidence type="ECO:0000313" key="3">
    <source>
        <dbReference type="Proteomes" id="UP000215914"/>
    </source>
</evidence>
<keyword evidence="1" id="KW-1133">Transmembrane helix</keyword>
<feature type="transmembrane region" description="Helical" evidence="1">
    <location>
        <begin position="21"/>
        <end position="41"/>
    </location>
</feature>
<sequence length="91" mass="10742">MFGRIFIGKPAGDVFWNCFRFGLESVSIQVWFLLLLISSRWMYAFQSFSLPEIMLFTDWFSLSFLPVFFIPFFLFPLRSLFSFHSTTGSLI</sequence>
<organism evidence="2 3">
    <name type="scientific">Helianthus annuus</name>
    <name type="common">Common sunflower</name>
    <dbReference type="NCBI Taxonomy" id="4232"/>
    <lineage>
        <taxon>Eukaryota</taxon>
        <taxon>Viridiplantae</taxon>
        <taxon>Streptophyta</taxon>
        <taxon>Embryophyta</taxon>
        <taxon>Tracheophyta</taxon>
        <taxon>Spermatophyta</taxon>
        <taxon>Magnoliopsida</taxon>
        <taxon>eudicotyledons</taxon>
        <taxon>Gunneridae</taxon>
        <taxon>Pentapetalae</taxon>
        <taxon>asterids</taxon>
        <taxon>campanulids</taxon>
        <taxon>Asterales</taxon>
        <taxon>Asteraceae</taxon>
        <taxon>Asteroideae</taxon>
        <taxon>Heliantheae alliance</taxon>
        <taxon>Heliantheae</taxon>
        <taxon>Helianthus</taxon>
    </lineage>
</organism>
<keyword evidence="3" id="KW-1185">Reference proteome</keyword>
<evidence type="ECO:0000256" key="1">
    <source>
        <dbReference type="SAM" id="Phobius"/>
    </source>
</evidence>
<dbReference type="Proteomes" id="UP000215914">
    <property type="component" value="Unassembled WGS sequence"/>
</dbReference>
<dbReference type="AlphaFoldDB" id="A0A9K3IJN1"/>
<reference evidence="2" key="2">
    <citation type="submission" date="2020-06" db="EMBL/GenBank/DDBJ databases">
        <title>Helianthus annuus Genome sequencing and assembly Release 2.</title>
        <authorList>
            <person name="Gouzy J."/>
            <person name="Langlade N."/>
            <person name="Munos S."/>
        </authorList>
    </citation>
    <scope>NUCLEOTIDE SEQUENCE</scope>
    <source>
        <tissue evidence="2">Leaves</tissue>
    </source>
</reference>